<sequence>MSRFSGRIRIIARAIPKLALKAFRRRPTDVSSILIAHHLLLGDTLLLTPLVAKLRVRYPHARIALTCPKAIVPLYAGRPYGAEALPFDPRDAASVSAVLRSGPYDLGIVVGDNRHAWLAIAAKCRWIVGHGDDTPAWKNWPIDEPHPYPSTPAAWADIAATLIDGPAPARYRPDDWPAPAAAALAPADAAVLAKPYVVLHPGASTSVKRWPQDRWRALAARVEALGYTPVWSGGPGEVELIRAIDPQARYVSFAGRVGLGELWYLFARARAVVCPDTGVAHLGRMVGVPTVTLFGPGNAMIHGAGEFWRDAPFTPVTIVDMPCRDEPDIFRRKVSWVRRCDRNESTCVAWRGDHAECMGLISLDAVSRALEAMLTEGL</sequence>
<dbReference type="AlphaFoldDB" id="A0A157Z9A8"/>
<dbReference type="Pfam" id="PF01075">
    <property type="entry name" value="Glyco_transf_9"/>
    <property type="match status" value="1"/>
</dbReference>
<dbReference type="InterPro" id="IPR002201">
    <property type="entry name" value="Glyco_trans_9"/>
</dbReference>
<dbReference type="PANTHER" id="PTHR30160">
    <property type="entry name" value="TETRAACYLDISACCHARIDE 4'-KINASE-RELATED"/>
    <property type="match status" value="1"/>
</dbReference>
<dbReference type="OrthoDB" id="9781892at2"/>
<dbReference type="GO" id="GO:0005829">
    <property type="term" value="C:cytosol"/>
    <property type="evidence" value="ECO:0007669"/>
    <property type="project" value="TreeGrafter"/>
</dbReference>
<accession>A0A157Z9A8</accession>
<name>A0A157Z9A8_9BURK</name>
<dbReference type="InterPro" id="IPR051199">
    <property type="entry name" value="LPS_LOS_Heptosyltrfase"/>
</dbReference>
<dbReference type="SUPFAM" id="SSF53756">
    <property type="entry name" value="UDP-Glycosyltransferase/glycogen phosphorylase"/>
    <property type="match status" value="1"/>
</dbReference>
<dbReference type="RefSeq" id="WP_061158389.1">
    <property type="nucleotide sequence ID" value="NZ_FCOI02000001.1"/>
</dbReference>
<evidence type="ECO:0000256" key="1">
    <source>
        <dbReference type="ARBA" id="ARBA00022676"/>
    </source>
</evidence>
<evidence type="ECO:0000313" key="3">
    <source>
        <dbReference type="EMBL" id="SAK42142.1"/>
    </source>
</evidence>
<dbReference type="EMBL" id="FCOI02000001">
    <property type="protein sequence ID" value="SAK42142.1"/>
    <property type="molecule type" value="Genomic_DNA"/>
</dbReference>
<reference evidence="4" key="1">
    <citation type="submission" date="2016-01" db="EMBL/GenBank/DDBJ databases">
        <authorList>
            <person name="Peeters Charlotte."/>
        </authorList>
    </citation>
    <scope>NUCLEOTIDE SEQUENCE [LARGE SCALE GENOMIC DNA]</scope>
</reference>
<dbReference type="Proteomes" id="UP000054624">
    <property type="component" value="Unassembled WGS sequence"/>
</dbReference>
<dbReference type="GO" id="GO:0009244">
    <property type="term" value="P:lipopolysaccharide core region biosynthetic process"/>
    <property type="evidence" value="ECO:0007669"/>
    <property type="project" value="TreeGrafter"/>
</dbReference>
<evidence type="ECO:0000256" key="2">
    <source>
        <dbReference type="ARBA" id="ARBA00022679"/>
    </source>
</evidence>
<evidence type="ECO:0000313" key="4">
    <source>
        <dbReference type="Proteomes" id="UP000054624"/>
    </source>
</evidence>
<organism evidence="3 4">
    <name type="scientific">Caballeronia temeraria</name>
    <dbReference type="NCBI Taxonomy" id="1777137"/>
    <lineage>
        <taxon>Bacteria</taxon>
        <taxon>Pseudomonadati</taxon>
        <taxon>Pseudomonadota</taxon>
        <taxon>Betaproteobacteria</taxon>
        <taxon>Burkholderiales</taxon>
        <taxon>Burkholderiaceae</taxon>
        <taxon>Caballeronia</taxon>
    </lineage>
</organism>
<dbReference type="STRING" id="1777137.AWB76_00363"/>
<gene>
    <name evidence="3" type="ORF">AWB76_00363</name>
</gene>
<keyword evidence="2 3" id="KW-0808">Transferase</keyword>
<dbReference type="CDD" id="cd03789">
    <property type="entry name" value="GT9_LPS_heptosyltransferase"/>
    <property type="match status" value="1"/>
</dbReference>
<dbReference type="PANTHER" id="PTHR30160:SF1">
    <property type="entry name" value="LIPOPOLYSACCHARIDE 1,2-N-ACETYLGLUCOSAMINETRANSFERASE-RELATED"/>
    <property type="match status" value="1"/>
</dbReference>
<keyword evidence="4" id="KW-1185">Reference proteome</keyword>
<protein>
    <submittedName>
        <fullName evidence="3">Transferase</fullName>
    </submittedName>
</protein>
<dbReference type="GO" id="GO:0008713">
    <property type="term" value="F:ADP-heptose-lipopolysaccharide heptosyltransferase activity"/>
    <property type="evidence" value="ECO:0007669"/>
    <property type="project" value="TreeGrafter"/>
</dbReference>
<keyword evidence="1" id="KW-0328">Glycosyltransferase</keyword>
<proteinExistence type="predicted"/>
<dbReference type="Gene3D" id="3.40.50.2000">
    <property type="entry name" value="Glycogen Phosphorylase B"/>
    <property type="match status" value="2"/>
</dbReference>